<dbReference type="EMBL" id="KN610922">
    <property type="protein sequence ID" value="KHJ77277.1"/>
    <property type="molecule type" value="Genomic_DNA"/>
</dbReference>
<feature type="domain" description="Carboxylesterase type B" evidence="1">
    <location>
        <begin position="1"/>
        <end position="275"/>
    </location>
</feature>
<dbReference type="OrthoDB" id="5854651at2759"/>
<dbReference type="Proteomes" id="UP000053660">
    <property type="component" value="Unassembled WGS sequence"/>
</dbReference>
<reference evidence="2 3" key="1">
    <citation type="submission" date="2014-03" db="EMBL/GenBank/DDBJ databases">
        <title>Draft genome of the hookworm Oesophagostomum dentatum.</title>
        <authorList>
            <person name="Mitreva M."/>
        </authorList>
    </citation>
    <scope>NUCLEOTIDE SEQUENCE [LARGE SCALE GENOMIC DNA]</scope>
    <source>
        <strain evidence="2 3">OD-Hann</strain>
    </source>
</reference>
<protein>
    <recommendedName>
        <fullName evidence="1">Carboxylesterase type B domain-containing protein</fullName>
    </recommendedName>
</protein>
<name>A0A0B1S1A0_OESDE</name>
<dbReference type="AlphaFoldDB" id="A0A0B1S1A0"/>
<gene>
    <name evidence="2" type="ORF">OESDEN_23103</name>
</gene>
<keyword evidence="3" id="KW-1185">Reference proteome</keyword>
<evidence type="ECO:0000259" key="1">
    <source>
        <dbReference type="Pfam" id="PF00135"/>
    </source>
</evidence>
<dbReference type="InterPro" id="IPR029058">
    <property type="entry name" value="AB_hydrolase_fold"/>
</dbReference>
<accession>A0A0B1S1A0</accession>
<dbReference type="SUPFAM" id="SSF53474">
    <property type="entry name" value="alpha/beta-Hydrolases"/>
    <property type="match status" value="1"/>
</dbReference>
<evidence type="ECO:0000313" key="2">
    <source>
        <dbReference type="EMBL" id="KHJ77277.1"/>
    </source>
</evidence>
<sequence length="275" mass="30549">MSGSSWCSWALGAGVAKKSLQLAEALGCGVDVKTCLKNKTVEEIYEGVRKVEVDYCDLIFFFHGACSEDLKIVQWGAVIDGEFIQHPDEMAAAAPPKVSIVGLTNKEAAVFSLVDIAPEVHKLSVKAEDYPKWSRKKLISTLTRLISVAYSGIHLEEIINDVIAFYVDRGEEENHEFYIDRYTEFLSDLLFNMGIANGVIARRDAGWDVYAFVLDHHNDAIWNSSIPVKLRGAPHASELPYTNGVGILGNFEFDENEQIIADVFQQSIIEFAKIG</sequence>
<dbReference type="Pfam" id="PF00135">
    <property type="entry name" value="COesterase"/>
    <property type="match status" value="1"/>
</dbReference>
<dbReference type="InterPro" id="IPR002018">
    <property type="entry name" value="CarbesteraseB"/>
</dbReference>
<dbReference type="PANTHER" id="PTHR44590">
    <property type="entry name" value="CARBOXYLIC ESTER HYDROLASE-RELATED"/>
    <property type="match status" value="1"/>
</dbReference>
<organism evidence="2 3">
    <name type="scientific">Oesophagostomum dentatum</name>
    <name type="common">Nodular worm</name>
    <dbReference type="NCBI Taxonomy" id="61180"/>
    <lineage>
        <taxon>Eukaryota</taxon>
        <taxon>Metazoa</taxon>
        <taxon>Ecdysozoa</taxon>
        <taxon>Nematoda</taxon>
        <taxon>Chromadorea</taxon>
        <taxon>Rhabditida</taxon>
        <taxon>Rhabditina</taxon>
        <taxon>Rhabditomorpha</taxon>
        <taxon>Strongyloidea</taxon>
        <taxon>Strongylidae</taxon>
        <taxon>Oesophagostomum</taxon>
    </lineage>
</organism>
<evidence type="ECO:0000313" key="3">
    <source>
        <dbReference type="Proteomes" id="UP000053660"/>
    </source>
</evidence>
<dbReference type="Gene3D" id="3.40.50.1820">
    <property type="entry name" value="alpha/beta hydrolase"/>
    <property type="match status" value="1"/>
</dbReference>
<dbReference type="PANTHER" id="PTHR44590:SF3">
    <property type="entry name" value="CARBOXYLESTERASE TYPE B DOMAIN-CONTAINING PROTEIN"/>
    <property type="match status" value="1"/>
</dbReference>
<proteinExistence type="predicted"/>